<evidence type="ECO:0000313" key="2">
    <source>
        <dbReference type="Proteomes" id="UP000013827"/>
    </source>
</evidence>
<dbReference type="EnsemblProtists" id="EOD10224">
    <property type="protein sequence ID" value="EOD10224"/>
    <property type="gene ID" value="EMIHUDRAFT_215900"/>
</dbReference>
<dbReference type="KEGG" id="ehx:EMIHUDRAFT_215900"/>
<dbReference type="AlphaFoldDB" id="A0A0D3IG39"/>
<organism evidence="1 2">
    <name type="scientific">Emiliania huxleyi (strain CCMP1516)</name>
    <dbReference type="NCBI Taxonomy" id="280463"/>
    <lineage>
        <taxon>Eukaryota</taxon>
        <taxon>Haptista</taxon>
        <taxon>Haptophyta</taxon>
        <taxon>Prymnesiophyceae</taxon>
        <taxon>Isochrysidales</taxon>
        <taxon>Noelaerhabdaceae</taxon>
        <taxon>Emiliania</taxon>
    </lineage>
</organism>
<dbReference type="OMA" id="AVICEFE"/>
<dbReference type="GeneID" id="17256428"/>
<reference evidence="1" key="2">
    <citation type="submission" date="2024-10" db="UniProtKB">
        <authorList>
            <consortium name="EnsemblProtists"/>
        </authorList>
    </citation>
    <scope>IDENTIFICATION</scope>
</reference>
<protein>
    <submittedName>
        <fullName evidence="1">Uncharacterized protein</fullName>
    </submittedName>
</protein>
<keyword evidence="2" id="KW-1185">Reference proteome</keyword>
<dbReference type="Proteomes" id="UP000013827">
    <property type="component" value="Unassembled WGS sequence"/>
</dbReference>
<evidence type="ECO:0000313" key="1">
    <source>
        <dbReference type="EnsemblProtists" id="EOD10224"/>
    </source>
</evidence>
<accession>A0A0D3IG39</accession>
<proteinExistence type="predicted"/>
<sequence>MAVPPELIELPEDALRALSQSEIVDLQVVGFLTDGGLDSGSEPGGGAVSSVPAVKEKEVEMFRLPEGNPSWAGNAFEPDERCYSSDVAPDQGAAANVLLIGRVACGVSAELAVARAATAARRAFLLARMSSIPGLLPQSEDFGGVASMDAATVDNCFMQLLGHPNGVELLLLDLDGAERAAASRQLRQYAESTPDWNDGLREDLIATRQQGSVLVVDRATWQAAQADNPLDGGASRDSPESLGMAVAPTEVALASSTTLDDPLLCSLRRPWSTLAVVTRHCLRRALHCSCPAQVGFVLGCRARLRPSALYSERMLALNDCLSLDVFPESAQEAAAAGSSLPVIRDVITTDEAVICEFERNINDTEGGAFPIIWFRFTSTLAAAAARKAATPGWREQGAFEYRLQQPRCTSFLLVKIVAPENRMEAMGDEHMQPNIDLQ</sequence>
<dbReference type="PaxDb" id="2903-EOD10224"/>
<reference evidence="2" key="1">
    <citation type="journal article" date="2013" name="Nature">
        <title>Pan genome of the phytoplankton Emiliania underpins its global distribution.</title>
        <authorList>
            <person name="Read B.A."/>
            <person name="Kegel J."/>
            <person name="Klute M.J."/>
            <person name="Kuo A."/>
            <person name="Lefebvre S.C."/>
            <person name="Maumus F."/>
            <person name="Mayer C."/>
            <person name="Miller J."/>
            <person name="Monier A."/>
            <person name="Salamov A."/>
            <person name="Young J."/>
            <person name="Aguilar M."/>
            <person name="Claverie J.M."/>
            <person name="Frickenhaus S."/>
            <person name="Gonzalez K."/>
            <person name="Herman E.K."/>
            <person name="Lin Y.C."/>
            <person name="Napier J."/>
            <person name="Ogata H."/>
            <person name="Sarno A.F."/>
            <person name="Shmutz J."/>
            <person name="Schroeder D."/>
            <person name="de Vargas C."/>
            <person name="Verret F."/>
            <person name="von Dassow P."/>
            <person name="Valentin K."/>
            <person name="Van de Peer Y."/>
            <person name="Wheeler G."/>
            <person name="Dacks J.B."/>
            <person name="Delwiche C.F."/>
            <person name="Dyhrman S.T."/>
            <person name="Glockner G."/>
            <person name="John U."/>
            <person name="Richards T."/>
            <person name="Worden A.Z."/>
            <person name="Zhang X."/>
            <person name="Grigoriev I.V."/>
            <person name="Allen A.E."/>
            <person name="Bidle K."/>
            <person name="Borodovsky M."/>
            <person name="Bowler C."/>
            <person name="Brownlee C."/>
            <person name="Cock J.M."/>
            <person name="Elias M."/>
            <person name="Gladyshev V.N."/>
            <person name="Groth M."/>
            <person name="Guda C."/>
            <person name="Hadaegh A."/>
            <person name="Iglesias-Rodriguez M.D."/>
            <person name="Jenkins J."/>
            <person name="Jones B.M."/>
            <person name="Lawson T."/>
            <person name="Leese F."/>
            <person name="Lindquist E."/>
            <person name="Lobanov A."/>
            <person name="Lomsadze A."/>
            <person name="Malik S.B."/>
            <person name="Marsh M.E."/>
            <person name="Mackinder L."/>
            <person name="Mock T."/>
            <person name="Mueller-Roeber B."/>
            <person name="Pagarete A."/>
            <person name="Parker M."/>
            <person name="Probert I."/>
            <person name="Quesneville H."/>
            <person name="Raines C."/>
            <person name="Rensing S.A."/>
            <person name="Riano-Pachon D.M."/>
            <person name="Richier S."/>
            <person name="Rokitta S."/>
            <person name="Shiraiwa Y."/>
            <person name="Soanes D.M."/>
            <person name="van der Giezen M."/>
            <person name="Wahlund T.M."/>
            <person name="Williams B."/>
            <person name="Wilson W."/>
            <person name="Wolfe G."/>
            <person name="Wurch L.L."/>
        </authorList>
    </citation>
    <scope>NUCLEOTIDE SEQUENCE</scope>
</reference>
<dbReference type="HOGENOM" id="CLU_626183_0_0_1"/>
<name>A0A0D3IG39_EMIH1</name>
<dbReference type="RefSeq" id="XP_005762653.1">
    <property type="nucleotide sequence ID" value="XM_005762596.1"/>
</dbReference>